<dbReference type="KEGG" id="gpi:GPICK_16240"/>
<accession>A0A0B5BKW7</accession>
<dbReference type="STRING" id="345632.GPICK_16240"/>
<dbReference type="PANTHER" id="PTHR38441">
    <property type="entry name" value="INTEGRAL MEMBRANE PROTEIN-RELATED"/>
    <property type="match status" value="1"/>
</dbReference>
<keyword evidence="1" id="KW-0812">Transmembrane</keyword>
<evidence type="ECO:0000313" key="2">
    <source>
        <dbReference type="EMBL" id="AJE04716.1"/>
    </source>
</evidence>
<evidence type="ECO:0000313" key="3">
    <source>
        <dbReference type="Proteomes" id="UP000057609"/>
    </source>
</evidence>
<proteinExistence type="predicted"/>
<keyword evidence="1" id="KW-0472">Membrane</keyword>
<evidence type="ECO:0000256" key="1">
    <source>
        <dbReference type="SAM" id="Phobius"/>
    </source>
</evidence>
<dbReference type="PANTHER" id="PTHR38441:SF1">
    <property type="entry name" value="MEMBRANE PROTEIN"/>
    <property type="match status" value="1"/>
</dbReference>
<dbReference type="AlphaFoldDB" id="A0A0B5BKW7"/>
<keyword evidence="3" id="KW-1185">Reference proteome</keyword>
<reference evidence="2 3" key="1">
    <citation type="journal article" date="2015" name="Genome Announc.">
        <title>Complete Genome of Geobacter pickeringii G13T, a Metal-Reducing Isolate from Sedimentary Kaolin Deposits.</title>
        <authorList>
            <person name="Badalamenti J.P."/>
            <person name="Bond D.R."/>
        </authorList>
    </citation>
    <scope>NUCLEOTIDE SEQUENCE [LARGE SCALE GENOMIC DNA]</scope>
    <source>
        <strain evidence="2 3">G13</strain>
    </source>
</reference>
<dbReference type="Pfam" id="PF04341">
    <property type="entry name" value="DUF485"/>
    <property type="match status" value="1"/>
</dbReference>
<sequence length="102" mass="11637">MAEPKHDWAEIARNPRFVELHRKKIVFLYGWWAFSAGCYFLLLLGAGYTPGLFGIEVLGNINVGYLFALAQFVITFGIALHYGRVADRDFDRLTKELIKQIG</sequence>
<feature type="transmembrane region" description="Helical" evidence="1">
    <location>
        <begin position="26"/>
        <end position="48"/>
    </location>
</feature>
<dbReference type="Proteomes" id="UP000057609">
    <property type="component" value="Chromosome"/>
</dbReference>
<name>A0A0B5BKW7_9BACT</name>
<dbReference type="OrthoDB" id="5297034at2"/>
<evidence type="ECO:0008006" key="4">
    <source>
        <dbReference type="Google" id="ProtNLM"/>
    </source>
</evidence>
<dbReference type="HOGENOM" id="CLU_123372_3_1_7"/>
<organism evidence="2 3">
    <name type="scientific">Geobacter pickeringii</name>
    <dbReference type="NCBI Taxonomy" id="345632"/>
    <lineage>
        <taxon>Bacteria</taxon>
        <taxon>Pseudomonadati</taxon>
        <taxon>Thermodesulfobacteriota</taxon>
        <taxon>Desulfuromonadia</taxon>
        <taxon>Geobacterales</taxon>
        <taxon>Geobacteraceae</taxon>
        <taxon>Geobacter</taxon>
    </lineage>
</organism>
<dbReference type="EMBL" id="CP009788">
    <property type="protein sequence ID" value="AJE04716.1"/>
    <property type="molecule type" value="Genomic_DNA"/>
</dbReference>
<keyword evidence="1" id="KW-1133">Transmembrane helix</keyword>
<gene>
    <name evidence="2" type="ORF">GPICK_16240</name>
</gene>
<protein>
    <recommendedName>
        <fullName evidence="4">DUF485 domain-containing protein</fullName>
    </recommendedName>
</protein>
<dbReference type="InterPro" id="IPR007436">
    <property type="entry name" value="DUF485"/>
</dbReference>
<dbReference type="RefSeq" id="WP_039744963.1">
    <property type="nucleotide sequence ID" value="NZ_CP009788.1"/>
</dbReference>
<feature type="transmembrane region" description="Helical" evidence="1">
    <location>
        <begin position="63"/>
        <end position="83"/>
    </location>
</feature>